<dbReference type="Proteomes" id="UP000464507">
    <property type="component" value="Chromosome"/>
</dbReference>
<accession>A0A7L5AKW7</accession>
<dbReference type="KEGG" id="mant:BHD05_14800"/>
<keyword evidence="2" id="KW-1185">Reference proteome</keyword>
<protein>
    <submittedName>
        <fullName evidence="1">Uncharacterized protein</fullName>
    </submittedName>
</protein>
<dbReference type="EMBL" id="CP017146">
    <property type="protein sequence ID" value="QHO70726.1"/>
    <property type="molecule type" value="Genomic_DNA"/>
</dbReference>
<name>A0A7L5AKW7_9MICO</name>
<sequence length="147" mass="15031">MRVSFGQGGPKVAQVVPLDRFDRLPALRAQDCLAQSVEKIAAIALTGPLGTDVVGGTLVGSLTLQIVPTGASGSLAIGSIGGAILIALADPLSGAIIESRSLNLEVDAAGIPGSIRVVFVPNRCDPPTRSSWSLASWRGRKPGTGRH</sequence>
<gene>
    <name evidence="1" type="ORF">BHD05_14800</name>
</gene>
<evidence type="ECO:0000313" key="2">
    <source>
        <dbReference type="Proteomes" id="UP000464507"/>
    </source>
</evidence>
<reference evidence="1 2" key="1">
    <citation type="submission" date="2016-09" db="EMBL/GenBank/DDBJ databases">
        <title>Complete genome sequence of microbes from the polar regions.</title>
        <authorList>
            <person name="Liao L."/>
            <person name="Chen B."/>
        </authorList>
    </citation>
    <scope>NUCLEOTIDE SEQUENCE [LARGE SCALE GENOMIC DNA]</scope>
    <source>
        <strain evidence="1 2">ZS314</strain>
    </source>
</reference>
<organism evidence="1 2">
    <name type="scientific">Marisediminicola antarctica</name>
    <dbReference type="NCBI Taxonomy" id="674079"/>
    <lineage>
        <taxon>Bacteria</taxon>
        <taxon>Bacillati</taxon>
        <taxon>Actinomycetota</taxon>
        <taxon>Actinomycetes</taxon>
        <taxon>Micrococcales</taxon>
        <taxon>Microbacteriaceae</taxon>
        <taxon>Marisediminicola</taxon>
    </lineage>
</organism>
<evidence type="ECO:0000313" key="1">
    <source>
        <dbReference type="EMBL" id="QHO70726.1"/>
    </source>
</evidence>
<dbReference type="AlphaFoldDB" id="A0A7L5AKW7"/>
<proteinExistence type="predicted"/>